<protein>
    <submittedName>
        <fullName evidence="1">Uncharacterized protein</fullName>
    </submittedName>
</protein>
<accession>W2TFP2</accession>
<keyword evidence="2" id="KW-1185">Reference proteome</keyword>
<gene>
    <name evidence="1" type="ORF">NECAME_02254</name>
</gene>
<name>W2TFP2_NECAM</name>
<evidence type="ECO:0000313" key="2">
    <source>
        <dbReference type="Proteomes" id="UP000053676"/>
    </source>
</evidence>
<organism evidence="1 2">
    <name type="scientific">Necator americanus</name>
    <name type="common">Human hookworm</name>
    <dbReference type="NCBI Taxonomy" id="51031"/>
    <lineage>
        <taxon>Eukaryota</taxon>
        <taxon>Metazoa</taxon>
        <taxon>Ecdysozoa</taxon>
        <taxon>Nematoda</taxon>
        <taxon>Chromadorea</taxon>
        <taxon>Rhabditida</taxon>
        <taxon>Rhabditina</taxon>
        <taxon>Rhabditomorpha</taxon>
        <taxon>Strongyloidea</taxon>
        <taxon>Ancylostomatidae</taxon>
        <taxon>Bunostominae</taxon>
        <taxon>Necator</taxon>
    </lineage>
</organism>
<dbReference type="AlphaFoldDB" id="W2TFP2"/>
<proteinExistence type="predicted"/>
<sequence>MLRKRVLKNGNADRALPTFLTRRNKLKNIQRNIDNFVKVYEAKSTLSNERRTKVRENQKDI</sequence>
<evidence type="ECO:0000313" key="1">
    <source>
        <dbReference type="EMBL" id="ETN80855.1"/>
    </source>
</evidence>
<dbReference type="EMBL" id="KI658934">
    <property type="protein sequence ID" value="ETN80855.1"/>
    <property type="molecule type" value="Genomic_DNA"/>
</dbReference>
<reference evidence="2" key="1">
    <citation type="journal article" date="2014" name="Nat. Genet.">
        <title>Genome of the human hookworm Necator americanus.</title>
        <authorList>
            <person name="Tang Y.T."/>
            <person name="Gao X."/>
            <person name="Rosa B.A."/>
            <person name="Abubucker S."/>
            <person name="Hallsworth-Pepin K."/>
            <person name="Martin J."/>
            <person name="Tyagi R."/>
            <person name="Heizer E."/>
            <person name="Zhang X."/>
            <person name="Bhonagiri-Palsikar V."/>
            <person name="Minx P."/>
            <person name="Warren W.C."/>
            <person name="Wang Q."/>
            <person name="Zhan B."/>
            <person name="Hotez P.J."/>
            <person name="Sternberg P.W."/>
            <person name="Dougall A."/>
            <person name="Gaze S.T."/>
            <person name="Mulvenna J."/>
            <person name="Sotillo J."/>
            <person name="Ranganathan S."/>
            <person name="Rabelo E.M."/>
            <person name="Wilson R.K."/>
            <person name="Felgner P.L."/>
            <person name="Bethony J."/>
            <person name="Hawdon J.M."/>
            <person name="Gasser R.B."/>
            <person name="Loukas A."/>
            <person name="Mitreva M."/>
        </authorList>
    </citation>
    <scope>NUCLEOTIDE SEQUENCE [LARGE SCALE GENOMIC DNA]</scope>
</reference>
<dbReference type="KEGG" id="nai:NECAME_02254"/>
<dbReference type="Proteomes" id="UP000053676">
    <property type="component" value="Unassembled WGS sequence"/>
</dbReference>